<dbReference type="Proteomes" id="UP000019753">
    <property type="component" value="Unassembled WGS sequence"/>
</dbReference>
<sequence length="124" mass="13542">MIGFSYLAVLLVSITGMVVLDRRFRLFFWVAPARAAMVLLLGVSVFLLWDGFGILLGVFFRGQTEFMTGVLLAPELPLEELFFLVLLSYLTMNVYGGLRHVLGEDVTDDGAVPARAADVAGGAR</sequence>
<reference evidence="9 10" key="1">
    <citation type="submission" date="2014-01" db="EMBL/GenBank/DDBJ databases">
        <title>Actinotalea ferrariae CF5-4.</title>
        <authorList>
            <person name="Chen F."/>
            <person name="Li Y."/>
            <person name="Wang G."/>
        </authorList>
    </citation>
    <scope>NUCLEOTIDE SEQUENCE [LARGE SCALE GENOMIC DNA]</scope>
    <source>
        <strain evidence="9 10">CF5-4</strain>
    </source>
</reference>
<accession>A0A021VQB5</accession>
<evidence type="ECO:0000313" key="9">
    <source>
        <dbReference type="EMBL" id="EYR63308.1"/>
    </source>
</evidence>
<feature type="transmembrane region" description="Helical" evidence="8">
    <location>
        <begin position="6"/>
        <end position="24"/>
    </location>
</feature>
<feature type="transmembrane region" description="Helical" evidence="8">
    <location>
        <begin position="36"/>
        <end position="61"/>
    </location>
</feature>
<evidence type="ECO:0000256" key="1">
    <source>
        <dbReference type="ARBA" id="ARBA00004141"/>
    </source>
</evidence>
<comment type="subcellular location">
    <subcellularLocation>
        <location evidence="1">Membrane</location>
        <topology evidence="1">Multi-pass membrane protein</topology>
    </subcellularLocation>
</comment>
<dbReference type="AlphaFoldDB" id="A0A021VQB5"/>
<gene>
    <name evidence="9" type="ORF">N866_01520</name>
</gene>
<evidence type="ECO:0000256" key="5">
    <source>
        <dbReference type="ARBA" id="ARBA00022989"/>
    </source>
</evidence>
<evidence type="ECO:0000256" key="4">
    <source>
        <dbReference type="ARBA" id="ARBA00022746"/>
    </source>
</evidence>
<comment type="pathway">
    <text evidence="2">Carotenoid biosynthesis.</text>
</comment>
<keyword evidence="4" id="KW-0125">Carotenoid biosynthesis</keyword>
<dbReference type="GO" id="GO:0016020">
    <property type="term" value="C:membrane"/>
    <property type="evidence" value="ECO:0007669"/>
    <property type="project" value="UniProtKB-SubCell"/>
</dbReference>
<proteinExistence type="predicted"/>
<dbReference type="InterPro" id="IPR017825">
    <property type="entry name" value="Lycopene_cyclase_dom"/>
</dbReference>
<keyword evidence="7" id="KW-0413">Isomerase</keyword>
<evidence type="ECO:0000256" key="2">
    <source>
        <dbReference type="ARBA" id="ARBA00004829"/>
    </source>
</evidence>
<dbReference type="GO" id="GO:0045436">
    <property type="term" value="F:lycopene beta cyclase activity"/>
    <property type="evidence" value="ECO:0007669"/>
    <property type="project" value="UniProtKB-ARBA"/>
</dbReference>
<keyword evidence="5 8" id="KW-1133">Transmembrane helix</keyword>
<evidence type="ECO:0000256" key="3">
    <source>
        <dbReference type="ARBA" id="ARBA00022692"/>
    </source>
</evidence>
<evidence type="ECO:0000313" key="10">
    <source>
        <dbReference type="Proteomes" id="UP000019753"/>
    </source>
</evidence>
<evidence type="ECO:0000256" key="6">
    <source>
        <dbReference type="ARBA" id="ARBA00023136"/>
    </source>
</evidence>
<name>A0A021VQB5_9CELL</name>
<protein>
    <submittedName>
        <fullName evidence="9">C50 carotenoid epsilon cyclase</fullName>
    </submittedName>
</protein>
<evidence type="ECO:0000256" key="8">
    <source>
        <dbReference type="SAM" id="Phobius"/>
    </source>
</evidence>
<keyword evidence="3 8" id="KW-0812">Transmembrane</keyword>
<dbReference type="NCBIfam" id="TIGR03462">
    <property type="entry name" value="CarR_dom_SF"/>
    <property type="match status" value="1"/>
</dbReference>
<comment type="caution">
    <text evidence="9">The sequence shown here is derived from an EMBL/GenBank/DDBJ whole genome shotgun (WGS) entry which is preliminary data.</text>
</comment>
<dbReference type="EMBL" id="AXCW01000106">
    <property type="protein sequence ID" value="EYR63308.1"/>
    <property type="molecule type" value="Genomic_DNA"/>
</dbReference>
<keyword evidence="10" id="KW-1185">Reference proteome</keyword>
<evidence type="ECO:0000256" key="7">
    <source>
        <dbReference type="ARBA" id="ARBA00023235"/>
    </source>
</evidence>
<dbReference type="GO" id="GO:0016117">
    <property type="term" value="P:carotenoid biosynthetic process"/>
    <property type="evidence" value="ECO:0007669"/>
    <property type="project" value="UniProtKB-KW"/>
</dbReference>
<dbReference type="RefSeq" id="WP_052022910.1">
    <property type="nucleotide sequence ID" value="NZ_AXCW01000106.1"/>
</dbReference>
<organism evidence="9 10">
    <name type="scientific">Actinotalea ferrariae CF5-4</name>
    <dbReference type="NCBI Taxonomy" id="948458"/>
    <lineage>
        <taxon>Bacteria</taxon>
        <taxon>Bacillati</taxon>
        <taxon>Actinomycetota</taxon>
        <taxon>Actinomycetes</taxon>
        <taxon>Micrococcales</taxon>
        <taxon>Cellulomonadaceae</taxon>
        <taxon>Actinotalea</taxon>
    </lineage>
</organism>
<keyword evidence="6 8" id="KW-0472">Membrane</keyword>
<dbReference type="GO" id="GO:0016872">
    <property type="term" value="F:intramolecular lyase activity"/>
    <property type="evidence" value="ECO:0007669"/>
    <property type="project" value="InterPro"/>
</dbReference>